<name>A0A2P2Q8P4_RHIMU</name>
<reference evidence="1" key="1">
    <citation type="submission" date="2018-02" db="EMBL/GenBank/DDBJ databases">
        <title>Rhizophora mucronata_Transcriptome.</title>
        <authorList>
            <person name="Meera S.P."/>
            <person name="Sreeshan A."/>
            <person name="Augustine A."/>
        </authorList>
    </citation>
    <scope>NUCLEOTIDE SEQUENCE</scope>
    <source>
        <tissue evidence="1">Leaf</tissue>
    </source>
</reference>
<organism evidence="1">
    <name type="scientific">Rhizophora mucronata</name>
    <name type="common">Asiatic mangrove</name>
    <dbReference type="NCBI Taxonomy" id="61149"/>
    <lineage>
        <taxon>Eukaryota</taxon>
        <taxon>Viridiplantae</taxon>
        <taxon>Streptophyta</taxon>
        <taxon>Embryophyta</taxon>
        <taxon>Tracheophyta</taxon>
        <taxon>Spermatophyta</taxon>
        <taxon>Magnoliopsida</taxon>
        <taxon>eudicotyledons</taxon>
        <taxon>Gunneridae</taxon>
        <taxon>Pentapetalae</taxon>
        <taxon>rosids</taxon>
        <taxon>fabids</taxon>
        <taxon>Malpighiales</taxon>
        <taxon>Rhizophoraceae</taxon>
        <taxon>Rhizophora</taxon>
    </lineage>
</organism>
<evidence type="ECO:0000313" key="1">
    <source>
        <dbReference type="EMBL" id="MBX63340.1"/>
    </source>
</evidence>
<protein>
    <submittedName>
        <fullName evidence="1">Uncharacterized protein</fullName>
    </submittedName>
</protein>
<accession>A0A2P2Q8P4</accession>
<dbReference type="AlphaFoldDB" id="A0A2P2Q8P4"/>
<sequence>MCHLSYHSYSSLQHKKFVLPDTNGHNQEILQHNS</sequence>
<proteinExistence type="predicted"/>
<dbReference type="EMBL" id="GGEC01082856">
    <property type="protein sequence ID" value="MBX63340.1"/>
    <property type="molecule type" value="Transcribed_RNA"/>
</dbReference>